<dbReference type="OrthoDB" id="3242924at2759"/>
<dbReference type="STRING" id="230819.A0A5C3K963"/>
<dbReference type="EMBL" id="ML210826">
    <property type="protein sequence ID" value="TFK16422.1"/>
    <property type="molecule type" value="Genomic_DNA"/>
</dbReference>
<dbReference type="Proteomes" id="UP000307440">
    <property type="component" value="Unassembled WGS sequence"/>
</dbReference>
<gene>
    <name evidence="1" type="ORF">FA15DRAFT_711844</name>
</gene>
<evidence type="ECO:0000313" key="2">
    <source>
        <dbReference type="Proteomes" id="UP000307440"/>
    </source>
</evidence>
<dbReference type="AlphaFoldDB" id="A0A5C3K963"/>
<protein>
    <submittedName>
        <fullName evidence="1">Uncharacterized protein</fullName>
    </submittedName>
</protein>
<reference evidence="1 2" key="1">
    <citation type="journal article" date="2019" name="Nat. Ecol. Evol.">
        <title>Megaphylogeny resolves global patterns of mushroom evolution.</title>
        <authorList>
            <person name="Varga T."/>
            <person name="Krizsan K."/>
            <person name="Foldi C."/>
            <person name="Dima B."/>
            <person name="Sanchez-Garcia M."/>
            <person name="Sanchez-Ramirez S."/>
            <person name="Szollosi G.J."/>
            <person name="Szarkandi J.G."/>
            <person name="Papp V."/>
            <person name="Albert L."/>
            <person name="Andreopoulos W."/>
            <person name="Angelini C."/>
            <person name="Antonin V."/>
            <person name="Barry K.W."/>
            <person name="Bougher N.L."/>
            <person name="Buchanan P."/>
            <person name="Buyck B."/>
            <person name="Bense V."/>
            <person name="Catcheside P."/>
            <person name="Chovatia M."/>
            <person name="Cooper J."/>
            <person name="Damon W."/>
            <person name="Desjardin D."/>
            <person name="Finy P."/>
            <person name="Geml J."/>
            <person name="Haridas S."/>
            <person name="Hughes K."/>
            <person name="Justo A."/>
            <person name="Karasinski D."/>
            <person name="Kautmanova I."/>
            <person name="Kiss B."/>
            <person name="Kocsube S."/>
            <person name="Kotiranta H."/>
            <person name="LaButti K.M."/>
            <person name="Lechner B.E."/>
            <person name="Liimatainen K."/>
            <person name="Lipzen A."/>
            <person name="Lukacs Z."/>
            <person name="Mihaltcheva S."/>
            <person name="Morgado L.N."/>
            <person name="Niskanen T."/>
            <person name="Noordeloos M.E."/>
            <person name="Ohm R.A."/>
            <person name="Ortiz-Santana B."/>
            <person name="Ovrebo C."/>
            <person name="Racz N."/>
            <person name="Riley R."/>
            <person name="Savchenko A."/>
            <person name="Shiryaev A."/>
            <person name="Soop K."/>
            <person name="Spirin V."/>
            <person name="Szebenyi C."/>
            <person name="Tomsovsky M."/>
            <person name="Tulloss R.E."/>
            <person name="Uehling J."/>
            <person name="Grigoriev I.V."/>
            <person name="Vagvolgyi C."/>
            <person name="Papp T."/>
            <person name="Martin F.M."/>
            <person name="Miettinen O."/>
            <person name="Hibbett D.S."/>
            <person name="Nagy L.G."/>
        </authorList>
    </citation>
    <scope>NUCLEOTIDE SEQUENCE [LARGE SCALE GENOMIC DNA]</scope>
    <source>
        <strain evidence="1 2">CBS 121175</strain>
    </source>
</reference>
<evidence type="ECO:0000313" key="1">
    <source>
        <dbReference type="EMBL" id="TFK16422.1"/>
    </source>
</evidence>
<proteinExistence type="predicted"/>
<accession>A0A5C3K963</accession>
<name>A0A5C3K963_COPMA</name>
<keyword evidence="2" id="KW-1185">Reference proteome</keyword>
<organism evidence="1 2">
    <name type="scientific">Coprinopsis marcescibilis</name>
    <name type="common">Agaric fungus</name>
    <name type="synonym">Psathyrella marcescibilis</name>
    <dbReference type="NCBI Taxonomy" id="230819"/>
    <lineage>
        <taxon>Eukaryota</taxon>
        <taxon>Fungi</taxon>
        <taxon>Dikarya</taxon>
        <taxon>Basidiomycota</taxon>
        <taxon>Agaricomycotina</taxon>
        <taxon>Agaricomycetes</taxon>
        <taxon>Agaricomycetidae</taxon>
        <taxon>Agaricales</taxon>
        <taxon>Agaricineae</taxon>
        <taxon>Psathyrellaceae</taxon>
        <taxon>Coprinopsis</taxon>
    </lineage>
</organism>
<sequence length="120" mass="13647">MGEEVNLISYGELQLLLVCSLPDSAIFEKYAAKTHVLAVIQPCNTRGKDAQQELVSFKDFKTPVAIDVQKIQELVTVFNCRGLNWIIDQLDSTDLPTFDYLNEKNREVMHIVADDEDEDE</sequence>